<keyword evidence="1" id="KW-1133">Transmembrane helix</keyword>
<feature type="transmembrane region" description="Helical" evidence="1">
    <location>
        <begin position="92"/>
        <end position="125"/>
    </location>
</feature>
<gene>
    <name evidence="3" type="ORF">ACFO9K_02670</name>
</gene>
<proteinExistence type="predicted"/>
<reference evidence="3 4" key="1">
    <citation type="journal article" date="2019" name="Int. J. Syst. Evol. Microbiol.">
        <title>The Global Catalogue of Microorganisms (GCM) 10K type strain sequencing project: providing services to taxonomists for standard genome sequencing and annotation.</title>
        <authorList>
            <consortium name="The Broad Institute Genomics Platform"/>
            <consortium name="The Broad Institute Genome Sequencing Center for Infectious Disease"/>
            <person name="Wu L."/>
            <person name="Ma J."/>
        </authorList>
    </citation>
    <scope>NUCLEOTIDE SEQUENCE [LARGE SCALE GENOMIC DNA]</scope>
    <source>
        <strain evidence="3 4">XZYJ18</strain>
    </source>
</reference>
<feature type="transmembrane region" description="Helical" evidence="1">
    <location>
        <begin position="20"/>
        <end position="41"/>
    </location>
</feature>
<dbReference type="AlphaFoldDB" id="A0ABD5PXB8"/>
<keyword evidence="1" id="KW-0812">Transmembrane</keyword>
<feature type="transmembrane region" description="Helical" evidence="1">
    <location>
        <begin position="236"/>
        <end position="257"/>
    </location>
</feature>
<dbReference type="Proteomes" id="UP001595945">
    <property type="component" value="Unassembled WGS sequence"/>
</dbReference>
<evidence type="ECO:0000313" key="4">
    <source>
        <dbReference type="Proteomes" id="UP001595945"/>
    </source>
</evidence>
<protein>
    <recommendedName>
        <fullName evidence="2">DUF7847 domain-containing protein</fullName>
    </recommendedName>
</protein>
<sequence>MAVVSSLSTAVETLRRNPVLFVAGAVVALLNAAVAGGQMLSSGPARVAWSFGTFAVQLASLVFVAGAYGMVAEAFDGTPRLGTILSEGKANFADVLAATLLLVVAAVAVFVVAMVVGVIGLVVVISSEGGDLSPVILALGLGATYLLALLPMFFLQFYLPAVVVSDESPADSLKRSYRLVRRNLLSTLGFDAVLAVVTVVGSLPVILLYARHAGSLATGTATQTTYPLAGLSPEVVVPYLAATAVLGTVTGTFFYVYQVAFYRECLSETDDEVADTSAVGA</sequence>
<keyword evidence="1" id="KW-0472">Membrane</keyword>
<name>A0ABD5PXB8_9EURY</name>
<dbReference type="Pfam" id="PF25231">
    <property type="entry name" value="DUF7847"/>
    <property type="match status" value="1"/>
</dbReference>
<accession>A0ABD5PXB8</accession>
<dbReference type="GeneID" id="73045797"/>
<dbReference type="RefSeq" id="WP_254267350.1">
    <property type="nucleotide sequence ID" value="NZ_CP100400.1"/>
</dbReference>
<feature type="transmembrane region" description="Helical" evidence="1">
    <location>
        <begin position="184"/>
        <end position="210"/>
    </location>
</feature>
<evidence type="ECO:0000259" key="2">
    <source>
        <dbReference type="Pfam" id="PF25231"/>
    </source>
</evidence>
<evidence type="ECO:0000313" key="3">
    <source>
        <dbReference type="EMBL" id="MFC4823160.1"/>
    </source>
</evidence>
<evidence type="ECO:0000256" key="1">
    <source>
        <dbReference type="SAM" id="Phobius"/>
    </source>
</evidence>
<keyword evidence="4" id="KW-1185">Reference proteome</keyword>
<dbReference type="EMBL" id="JBHSHT010000001">
    <property type="protein sequence ID" value="MFC4823160.1"/>
    <property type="molecule type" value="Genomic_DNA"/>
</dbReference>
<dbReference type="InterPro" id="IPR057169">
    <property type="entry name" value="DUF7847"/>
</dbReference>
<comment type="caution">
    <text evidence="3">The sequence shown here is derived from an EMBL/GenBank/DDBJ whole genome shotgun (WGS) entry which is preliminary data.</text>
</comment>
<organism evidence="3 4">
    <name type="scientific">Halorussus aquaticus</name>
    <dbReference type="NCBI Taxonomy" id="2953748"/>
    <lineage>
        <taxon>Archaea</taxon>
        <taxon>Methanobacteriati</taxon>
        <taxon>Methanobacteriota</taxon>
        <taxon>Stenosarchaea group</taxon>
        <taxon>Halobacteria</taxon>
        <taxon>Halobacteriales</taxon>
        <taxon>Haladaptataceae</taxon>
        <taxon>Halorussus</taxon>
    </lineage>
</organism>
<feature type="domain" description="DUF7847" evidence="2">
    <location>
        <begin position="1"/>
        <end position="264"/>
    </location>
</feature>
<feature type="transmembrane region" description="Helical" evidence="1">
    <location>
        <begin position="47"/>
        <end position="71"/>
    </location>
</feature>
<feature type="transmembrane region" description="Helical" evidence="1">
    <location>
        <begin position="137"/>
        <end position="163"/>
    </location>
</feature>